<evidence type="ECO:0000256" key="4">
    <source>
        <dbReference type="ARBA" id="ARBA00004991"/>
    </source>
</evidence>
<dbReference type="Gene3D" id="3.90.1150.10">
    <property type="entry name" value="Aspartate Aminotransferase, domain 1"/>
    <property type="match status" value="1"/>
</dbReference>
<dbReference type="SUPFAM" id="SSF53383">
    <property type="entry name" value="PLP-dependent transferases"/>
    <property type="match status" value="1"/>
</dbReference>
<evidence type="ECO:0000256" key="11">
    <source>
        <dbReference type="ARBA" id="ARBA00023136"/>
    </source>
</evidence>
<evidence type="ECO:0000256" key="10">
    <source>
        <dbReference type="ARBA" id="ARBA00023098"/>
    </source>
</evidence>
<dbReference type="GO" id="GO:0005789">
    <property type="term" value="C:endoplasmic reticulum membrane"/>
    <property type="evidence" value="ECO:0007669"/>
    <property type="project" value="UniProtKB-SubCell"/>
</dbReference>
<comment type="cofactor">
    <cofactor evidence="1 16">
        <name>pyridoxal 5'-phosphate</name>
        <dbReference type="ChEBI" id="CHEBI:597326"/>
    </cofactor>
</comment>
<feature type="modified residue" description="N6-(pyridoxal phosphate)lysine" evidence="16">
    <location>
        <position position="392"/>
    </location>
</feature>
<comment type="subcellular location">
    <subcellularLocation>
        <location evidence="2">Endoplasmic reticulum membrane</location>
        <topology evidence="2">Single-pass membrane protein</topology>
    </subcellularLocation>
</comment>
<organism evidence="19">
    <name type="scientific">Brugia pahangi</name>
    <name type="common">Filarial nematode worm</name>
    <dbReference type="NCBI Taxonomy" id="6280"/>
    <lineage>
        <taxon>Eukaryota</taxon>
        <taxon>Metazoa</taxon>
        <taxon>Ecdysozoa</taxon>
        <taxon>Nematoda</taxon>
        <taxon>Chromadorea</taxon>
        <taxon>Rhabditida</taxon>
        <taxon>Spirurina</taxon>
        <taxon>Spiruromorpha</taxon>
        <taxon>Filarioidea</taxon>
        <taxon>Onchocercidae</taxon>
        <taxon>Brugia</taxon>
    </lineage>
</organism>
<name>A0A0N4TMJ7_BRUPA</name>
<dbReference type="GO" id="GO:0019752">
    <property type="term" value="P:carboxylic acid metabolic process"/>
    <property type="evidence" value="ECO:0007669"/>
    <property type="project" value="InterPro"/>
</dbReference>
<dbReference type="InterPro" id="IPR015424">
    <property type="entry name" value="PyrdxlP-dep_Trfase"/>
</dbReference>
<evidence type="ECO:0000256" key="1">
    <source>
        <dbReference type="ARBA" id="ARBA00001933"/>
    </source>
</evidence>
<keyword evidence="18" id="KW-1185">Reference proteome</keyword>
<evidence type="ECO:0000256" key="2">
    <source>
        <dbReference type="ARBA" id="ARBA00004389"/>
    </source>
</evidence>
<comment type="pathway">
    <text evidence="4">Sphingolipid metabolism.</text>
</comment>
<dbReference type="InterPro" id="IPR002129">
    <property type="entry name" value="PyrdxlP-dep_de-COase"/>
</dbReference>
<dbReference type="AlphaFoldDB" id="A0A0N4TMJ7"/>
<keyword evidence="11" id="KW-0472">Membrane</keyword>
<evidence type="ECO:0000256" key="3">
    <source>
        <dbReference type="ARBA" id="ARBA00004760"/>
    </source>
</evidence>
<evidence type="ECO:0000256" key="5">
    <source>
        <dbReference type="ARBA" id="ARBA00022692"/>
    </source>
</evidence>
<dbReference type="STRING" id="6280.A0A0N4TMJ7"/>
<sequence>MNLFYDFDCHTSTRSFLGRSFMKNSHLSEVWFLPFQYIKIFVFKMLQSFGIVLDDGIMAIKSVLVSVDHTFREINPWKLVIGTAVSVILLQRIQRIWRASEQPIHLRLLGKVFSVICSLPSIRKRFEKELGCTQQKFFREIHKCDNTGLFFYMLPESGMDSVEIISIAEQYDAMTELNILSGKVSGAVYTDQNSKQSDLLSKIFDIYAYANPLHPDIFAGCRKMEAEIVHIVGNLFHGGSNCRGTVTSGGTESILLAMLSYRNYANVKGISEPEILVPITAHAAFDKAAHLFRMRIRHIPVGNNQKVDIDKMKQAISSDTCVLVGSAPNFPTGTMDDIEQIAQLGQKYNIPVHVDACLGGFLIVFMEECGYPLMPFDFRLSGVTSISCDTHKYGYAPKGSSVILYREGKYLHHQYMCFPEWTGGIYATPTFAGSRSGLAVSLAWATLLSFGRSGYVQRTREIIKCARRISSAIMNDIDGLRLLGSPDISIVAFTSDVFNIYALVDDMSALGWNLNSIQNPAGQVLEKSLHYEAHICVTYNTVLANAWRTFIDDLRKVAFALMNDPDREKHSNMAAIYGLTANIPDKQLISNLAYCYLDACYTAPSLEAPKC</sequence>
<evidence type="ECO:0000313" key="18">
    <source>
        <dbReference type="Proteomes" id="UP000278627"/>
    </source>
</evidence>
<protein>
    <recommendedName>
        <fullName evidence="14">sphinganine-1-phosphate aldolase</fullName>
        <ecNumber evidence="14">4.1.2.27</ecNumber>
    </recommendedName>
    <alternativeName>
        <fullName evidence="15">Sphingosine-1-phosphate aldolase</fullName>
    </alternativeName>
</protein>
<accession>A0A0N4TMJ7</accession>
<evidence type="ECO:0000256" key="7">
    <source>
        <dbReference type="ARBA" id="ARBA00022898"/>
    </source>
</evidence>
<comment type="similarity">
    <text evidence="13">Belongs to the group II decarboxylase family. Sphingosine-1-phosphate lyase subfamily.</text>
</comment>
<keyword evidence="10" id="KW-0443">Lipid metabolism</keyword>
<dbReference type="WBParaSite" id="BPAG_0000967201-mRNA-1">
    <property type="protein sequence ID" value="BPAG_0000967201-mRNA-1"/>
    <property type="gene ID" value="BPAG_0000967201"/>
</dbReference>
<evidence type="ECO:0000256" key="9">
    <source>
        <dbReference type="ARBA" id="ARBA00022989"/>
    </source>
</evidence>
<evidence type="ECO:0000256" key="16">
    <source>
        <dbReference type="PIRSR" id="PIRSR602129-50"/>
    </source>
</evidence>
<evidence type="ECO:0000256" key="14">
    <source>
        <dbReference type="ARBA" id="ARBA00038965"/>
    </source>
</evidence>
<dbReference type="Gene3D" id="6.10.140.2150">
    <property type="match status" value="1"/>
</dbReference>
<evidence type="ECO:0000313" key="17">
    <source>
        <dbReference type="EMBL" id="VDN90820.1"/>
    </source>
</evidence>
<dbReference type="InterPro" id="IPR015422">
    <property type="entry name" value="PyrdxlP-dep_Trfase_small"/>
</dbReference>
<keyword evidence="5" id="KW-0812">Transmembrane</keyword>
<reference evidence="19" key="1">
    <citation type="submission" date="2017-02" db="UniProtKB">
        <authorList>
            <consortium name="WormBaseParasite"/>
        </authorList>
    </citation>
    <scope>IDENTIFICATION</scope>
</reference>
<gene>
    <name evidence="17" type="ORF">BPAG_LOCUS9634</name>
</gene>
<reference evidence="17 18" key="2">
    <citation type="submission" date="2018-11" db="EMBL/GenBank/DDBJ databases">
        <authorList>
            <consortium name="Pathogen Informatics"/>
        </authorList>
    </citation>
    <scope>NUCLEOTIDE SEQUENCE [LARGE SCALE GENOMIC DNA]</scope>
</reference>
<evidence type="ECO:0000256" key="12">
    <source>
        <dbReference type="ARBA" id="ARBA00023239"/>
    </source>
</evidence>
<evidence type="ECO:0000256" key="13">
    <source>
        <dbReference type="ARBA" id="ARBA00038302"/>
    </source>
</evidence>
<dbReference type="Proteomes" id="UP000278627">
    <property type="component" value="Unassembled WGS sequence"/>
</dbReference>
<evidence type="ECO:0000313" key="19">
    <source>
        <dbReference type="WBParaSite" id="BPAG_0000967201-mRNA-1"/>
    </source>
</evidence>
<dbReference type="PANTHER" id="PTHR42735">
    <property type="match status" value="1"/>
</dbReference>
<dbReference type="EMBL" id="UZAD01013161">
    <property type="protein sequence ID" value="VDN90820.1"/>
    <property type="molecule type" value="Genomic_DNA"/>
</dbReference>
<dbReference type="EC" id="4.1.2.27" evidence="14"/>
<evidence type="ECO:0000256" key="8">
    <source>
        <dbReference type="ARBA" id="ARBA00022919"/>
    </source>
</evidence>
<dbReference type="PANTHER" id="PTHR42735:SF6">
    <property type="entry name" value="SPHINGOSINE-1-PHOSPHATE LYASE 1"/>
    <property type="match status" value="1"/>
</dbReference>
<keyword evidence="9" id="KW-1133">Transmembrane helix</keyword>
<evidence type="ECO:0000256" key="6">
    <source>
        <dbReference type="ARBA" id="ARBA00022824"/>
    </source>
</evidence>
<keyword evidence="8" id="KW-0746">Sphingolipid metabolism</keyword>
<evidence type="ECO:0000256" key="15">
    <source>
        <dbReference type="ARBA" id="ARBA00042568"/>
    </source>
</evidence>
<proteinExistence type="inferred from homology"/>
<keyword evidence="12" id="KW-0456">Lyase</keyword>
<dbReference type="Gene3D" id="3.40.640.10">
    <property type="entry name" value="Type I PLP-dependent aspartate aminotransferase-like (Major domain)"/>
    <property type="match status" value="1"/>
</dbReference>
<dbReference type="FunFam" id="3.40.640.10:FF:000020">
    <property type="entry name" value="sphingosine-1-phosphate lyase 1"/>
    <property type="match status" value="1"/>
</dbReference>
<dbReference type="Pfam" id="PF00282">
    <property type="entry name" value="Pyridoxal_deC"/>
    <property type="match status" value="1"/>
</dbReference>
<dbReference type="GO" id="GO:0030170">
    <property type="term" value="F:pyridoxal phosphate binding"/>
    <property type="evidence" value="ECO:0007669"/>
    <property type="project" value="InterPro"/>
</dbReference>
<dbReference type="GO" id="GO:0008117">
    <property type="term" value="F:sphinganine-1-phosphate aldolase activity"/>
    <property type="evidence" value="ECO:0007669"/>
    <property type="project" value="UniProtKB-EC"/>
</dbReference>
<comment type="pathway">
    <text evidence="3">Lipid metabolism; sphingolipid metabolism.</text>
</comment>
<dbReference type="InterPro" id="IPR015421">
    <property type="entry name" value="PyrdxlP-dep_Trfase_major"/>
</dbReference>
<keyword evidence="7 16" id="KW-0663">Pyridoxal phosphate</keyword>
<keyword evidence="6" id="KW-0256">Endoplasmic reticulum</keyword>
<dbReference type="GO" id="GO:0030149">
    <property type="term" value="P:sphingolipid catabolic process"/>
    <property type="evidence" value="ECO:0007669"/>
    <property type="project" value="TreeGrafter"/>
</dbReference>
<dbReference type="InterPro" id="IPR050477">
    <property type="entry name" value="GrpII_AminoAcid_Decarb"/>
</dbReference>